<evidence type="ECO:0000256" key="2">
    <source>
        <dbReference type="ARBA" id="ARBA00023082"/>
    </source>
</evidence>
<name>A0A372GP91_9ACTN</name>
<sequence length="245" mass="27887">MNIEIISSVVEADAHYDDVLAYAARRVDHETARDVAAETFLVAWRRRKDIPADRPFPWLLHVARNVLANEARGRRWRGRLWGRLRDDRDHQRPVDDIATGLAEGGRIHAALRRLPERDREALRLVGWECLNTQTGDLAHRRVAPVGLRVPRGAATRPGCSPGLGAQERGNSRLHRRTAQRQRVRPPRQPGGTPGTGRLPPRRGLAEAGDHVRPRLLHLPRRTDRRRQGPLRRRLDDQKGTVENIV</sequence>
<feature type="region of interest" description="Disordered" evidence="4">
    <location>
        <begin position="148"/>
        <end position="245"/>
    </location>
</feature>
<dbReference type="OrthoDB" id="4184921at2"/>
<dbReference type="AlphaFoldDB" id="A0A372GP91"/>
<dbReference type="Pfam" id="PF04542">
    <property type="entry name" value="Sigma70_r2"/>
    <property type="match status" value="1"/>
</dbReference>
<dbReference type="GO" id="GO:0006352">
    <property type="term" value="P:DNA-templated transcription initiation"/>
    <property type="evidence" value="ECO:0007669"/>
    <property type="project" value="InterPro"/>
</dbReference>
<dbReference type="EMBL" id="QVNQ01000001">
    <property type="protein sequence ID" value="RFS87184.1"/>
    <property type="molecule type" value="Genomic_DNA"/>
</dbReference>
<organism evidence="6 7">
    <name type="scientific">Actinomadura spongiicola</name>
    <dbReference type="NCBI Taxonomy" id="2303421"/>
    <lineage>
        <taxon>Bacteria</taxon>
        <taxon>Bacillati</taxon>
        <taxon>Actinomycetota</taxon>
        <taxon>Actinomycetes</taxon>
        <taxon>Streptosporangiales</taxon>
        <taxon>Thermomonosporaceae</taxon>
        <taxon>Actinomadura</taxon>
    </lineage>
</organism>
<keyword evidence="3" id="KW-0804">Transcription</keyword>
<dbReference type="SUPFAM" id="SSF88946">
    <property type="entry name" value="Sigma2 domain of RNA polymerase sigma factors"/>
    <property type="match status" value="1"/>
</dbReference>
<evidence type="ECO:0000313" key="7">
    <source>
        <dbReference type="Proteomes" id="UP000262882"/>
    </source>
</evidence>
<feature type="domain" description="RNA polymerase sigma-70 region 2" evidence="5">
    <location>
        <begin position="13"/>
        <end position="77"/>
    </location>
</feature>
<evidence type="ECO:0000256" key="4">
    <source>
        <dbReference type="SAM" id="MobiDB-lite"/>
    </source>
</evidence>
<evidence type="ECO:0000256" key="1">
    <source>
        <dbReference type="ARBA" id="ARBA00023015"/>
    </source>
</evidence>
<evidence type="ECO:0000256" key="3">
    <source>
        <dbReference type="ARBA" id="ARBA00023163"/>
    </source>
</evidence>
<feature type="compositionally biased region" description="Basic residues" evidence="4">
    <location>
        <begin position="213"/>
        <end position="231"/>
    </location>
</feature>
<dbReference type="PANTHER" id="PTHR43133">
    <property type="entry name" value="RNA POLYMERASE ECF-TYPE SIGMA FACTO"/>
    <property type="match status" value="1"/>
</dbReference>
<feature type="compositionally biased region" description="Basic and acidic residues" evidence="4">
    <location>
        <begin position="203"/>
        <end position="212"/>
    </location>
</feature>
<dbReference type="PANTHER" id="PTHR43133:SF25">
    <property type="entry name" value="RNA POLYMERASE SIGMA FACTOR RFAY-RELATED"/>
    <property type="match status" value="1"/>
</dbReference>
<dbReference type="InterPro" id="IPR007627">
    <property type="entry name" value="RNA_pol_sigma70_r2"/>
</dbReference>
<protein>
    <submittedName>
        <fullName evidence="6">Sigma-70 family RNA polymerase sigma factor</fullName>
    </submittedName>
</protein>
<proteinExistence type="predicted"/>
<dbReference type="GO" id="GO:0016987">
    <property type="term" value="F:sigma factor activity"/>
    <property type="evidence" value="ECO:0007669"/>
    <property type="project" value="UniProtKB-KW"/>
</dbReference>
<keyword evidence="1" id="KW-0805">Transcription regulation</keyword>
<dbReference type="InterPro" id="IPR039425">
    <property type="entry name" value="RNA_pol_sigma-70-like"/>
</dbReference>
<evidence type="ECO:0000313" key="6">
    <source>
        <dbReference type="EMBL" id="RFS87184.1"/>
    </source>
</evidence>
<dbReference type="InterPro" id="IPR013325">
    <property type="entry name" value="RNA_pol_sigma_r2"/>
</dbReference>
<gene>
    <name evidence="6" type="ORF">D0T12_02755</name>
</gene>
<reference evidence="6 7" key="1">
    <citation type="submission" date="2018-08" db="EMBL/GenBank/DDBJ databases">
        <title>Actinomadura spongicola sp. nov., isolated from marine sponge Leucetta chagosensis.</title>
        <authorList>
            <person name="Li L."/>
            <person name="Lin H.W."/>
        </authorList>
    </citation>
    <scope>NUCLEOTIDE SEQUENCE [LARGE SCALE GENOMIC DNA]</scope>
    <source>
        <strain evidence="6 7">LHW52907</strain>
    </source>
</reference>
<evidence type="ECO:0000259" key="5">
    <source>
        <dbReference type="Pfam" id="PF04542"/>
    </source>
</evidence>
<keyword evidence="7" id="KW-1185">Reference proteome</keyword>
<keyword evidence="2" id="KW-0731">Sigma factor</keyword>
<accession>A0A372GP91</accession>
<dbReference type="Proteomes" id="UP000262882">
    <property type="component" value="Unassembled WGS sequence"/>
</dbReference>
<comment type="caution">
    <text evidence="6">The sequence shown here is derived from an EMBL/GenBank/DDBJ whole genome shotgun (WGS) entry which is preliminary data.</text>
</comment>
<feature type="compositionally biased region" description="Basic residues" evidence="4">
    <location>
        <begin position="171"/>
        <end position="185"/>
    </location>
</feature>
<dbReference type="Gene3D" id="1.10.1740.10">
    <property type="match status" value="1"/>
</dbReference>